<reference evidence="1 2" key="1">
    <citation type="submission" date="2020-02" db="EMBL/GenBank/DDBJ databases">
        <authorList>
            <person name="Dziuba M."/>
            <person name="Kuznetsov B."/>
            <person name="Mardanov A."/>
            <person name="Ravin N."/>
            <person name="Grouzdev D."/>
        </authorList>
    </citation>
    <scope>NUCLEOTIDE SEQUENCE [LARGE SCALE GENOMIC DNA]</scope>
    <source>
        <strain evidence="1 2">SpK</strain>
    </source>
</reference>
<comment type="caution">
    <text evidence="1">The sequence shown here is derived from an EMBL/GenBank/DDBJ whole genome shotgun (WGS) entry which is preliminary data.</text>
</comment>
<sequence>MSKPKKRDSAYWLGRLEREHPAIFDRLRSGAIPSVRAACAEAGLIRLPSRLDALKREWARASSSERAAFMAWVKGALPPRPIVVSIPVVLTGPDGTLLPEVIDRIKAIMARPGPFGPGRAPHGRIMSAMGYARSSTRLANALDRRGKPDGDFLDRLRAWMVAAERA</sequence>
<dbReference type="AlphaFoldDB" id="A0A7C9QVA8"/>
<proteinExistence type="predicted"/>
<dbReference type="EMBL" id="JAAIYP010000040">
    <property type="protein sequence ID" value="NFV81405.1"/>
    <property type="molecule type" value="Genomic_DNA"/>
</dbReference>
<gene>
    <name evidence="1" type="ORF">G4223_14920</name>
</gene>
<name>A0A7C9QVA8_9PROT</name>
<dbReference type="RefSeq" id="WP_163681445.1">
    <property type="nucleotide sequence ID" value="NZ_JAAIYP010000040.1"/>
</dbReference>
<dbReference type="Proteomes" id="UP000480684">
    <property type="component" value="Unassembled WGS sequence"/>
</dbReference>
<evidence type="ECO:0000313" key="1">
    <source>
        <dbReference type="EMBL" id="NFV81405.1"/>
    </source>
</evidence>
<protein>
    <submittedName>
        <fullName evidence="1">Uncharacterized protein</fullName>
    </submittedName>
</protein>
<keyword evidence="2" id="KW-1185">Reference proteome</keyword>
<organism evidence="1 2">
    <name type="scientific">Magnetospirillum aberrantis SpK</name>
    <dbReference type="NCBI Taxonomy" id="908842"/>
    <lineage>
        <taxon>Bacteria</taxon>
        <taxon>Pseudomonadati</taxon>
        <taxon>Pseudomonadota</taxon>
        <taxon>Alphaproteobacteria</taxon>
        <taxon>Rhodospirillales</taxon>
        <taxon>Rhodospirillaceae</taxon>
        <taxon>Magnetospirillum</taxon>
    </lineage>
</organism>
<evidence type="ECO:0000313" key="2">
    <source>
        <dbReference type="Proteomes" id="UP000480684"/>
    </source>
</evidence>
<accession>A0A7C9QVA8</accession>